<evidence type="ECO:0000259" key="4">
    <source>
        <dbReference type="PROSITE" id="PS50893"/>
    </source>
</evidence>
<keyword evidence="1" id="KW-0813">Transport</keyword>
<accession>A0A136PMG8</accession>
<dbReference type="InterPro" id="IPR027417">
    <property type="entry name" value="P-loop_NTPase"/>
</dbReference>
<dbReference type="PROSITE" id="PS00211">
    <property type="entry name" value="ABC_TRANSPORTER_1"/>
    <property type="match status" value="1"/>
</dbReference>
<gene>
    <name evidence="5" type="ORF">AWW66_23205</name>
</gene>
<dbReference type="Pfam" id="PF00005">
    <property type="entry name" value="ABC_tran"/>
    <property type="match status" value="1"/>
</dbReference>
<comment type="caution">
    <text evidence="5">The sequence shown here is derived from an EMBL/GenBank/DDBJ whole genome shotgun (WGS) entry which is preliminary data.</text>
</comment>
<evidence type="ECO:0000256" key="2">
    <source>
        <dbReference type="ARBA" id="ARBA00022741"/>
    </source>
</evidence>
<dbReference type="Gene3D" id="3.40.50.300">
    <property type="entry name" value="P-loop containing nucleotide triphosphate hydrolases"/>
    <property type="match status" value="1"/>
</dbReference>
<protein>
    <submittedName>
        <fullName evidence="5">ATP-binding protein</fullName>
    </submittedName>
</protein>
<feature type="domain" description="ABC transporter" evidence="4">
    <location>
        <begin position="10"/>
        <end position="243"/>
    </location>
</feature>
<evidence type="ECO:0000256" key="1">
    <source>
        <dbReference type="ARBA" id="ARBA00022448"/>
    </source>
</evidence>
<dbReference type="PROSITE" id="PS50893">
    <property type="entry name" value="ABC_TRANSPORTER_2"/>
    <property type="match status" value="1"/>
</dbReference>
<proteinExistence type="predicted"/>
<name>A0A136PMG8_9ACTN</name>
<dbReference type="InterPro" id="IPR050166">
    <property type="entry name" value="ABC_transporter_ATP-bind"/>
</dbReference>
<evidence type="ECO:0000313" key="6">
    <source>
        <dbReference type="Proteomes" id="UP000070620"/>
    </source>
</evidence>
<dbReference type="InterPro" id="IPR003593">
    <property type="entry name" value="AAA+_ATPase"/>
</dbReference>
<evidence type="ECO:0000313" key="5">
    <source>
        <dbReference type="EMBL" id="KXK59621.1"/>
    </source>
</evidence>
<sequence>MTTAVNTGGLTLDGVGKRFGRGTAAVTVLDDVAFDVPEGEFVAVVGPSGSGKTTLLNTVAGFVDPDVGQILVNGTPVTGPGPSRCVVFQEYAIFPWLTVRRNIEFGMRLRARRRPAAERRRIADRYLDLMGLTAFADALPKTLSGGMRQRVALARAYAVDPEILLMDEPFAALDAQTRETMQEALLEINQKERRTVLFVTHQVEEAIFLADRVVVMSARPARVQEIVPVPWRGPRHHELKTTPEFIELRRRIEAMLRGGHPTPEGQTA</sequence>
<dbReference type="GO" id="GO:0016887">
    <property type="term" value="F:ATP hydrolysis activity"/>
    <property type="evidence" value="ECO:0007669"/>
    <property type="project" value="InterPro"/>
</dbReference>
<dbReference type="RefSeq" id="WP_067370334.1">
    <property type="nucleotide sequence ID" value="NZ_JBIUBN010000034.1"/>
</dbReference>
<keyword evidence="2" id="KW-0547">Nucleotide-binding</keyword>
<dbReference type="CDD" id="cd03293">
    <property type="entry name" value="ABC_NrtD_SsuB_transporters"/>
    <property type="match status" value="1"/>
</dbReference>
<evidence type="ECO:0000256" key="3">
    <source>
        <dbReference type="ARBA" id="ARBA00022840"/>
    </source>
</evidence>
<keyword evidence="6" id="KW-1185">Reference proteome</keyword>
<dbReference type="EMBL" id="LRQV01000104">
    <property type="protein sequence ID" value="KXK59621.1"/>
    <property type="molecule type" value="Genomic_DNA"/>
</dbReference>
<dbReference type="InterPro" id="IPR017871">
    <property type="entry name" value="ABC_transporter-like_CS"/>
</dbReference>
<dbReference type="PANTHER" id="PTHR42788">
    <property type="entry name" value="TAURINE IMPORT ATP-BINDING PROTEIN-RELATED"/>
    <property type="match status" value="1"/>
</dbReference>
<dbReference type="OrthoDB" id="3210486at2"/>
<keyword evidence="3 5" id="KW-0067">ATP-binding</keyword>
<dbReference type="AlphaFoldDB" id="A0A136PMG8"/>
<dbReference type="Proteomes" id="UP000070620">
    <property type="component" value="Unassembled WGS sequence"/>
</dbReference>
<reference evidence="5 6" key="1">
    <citation type="submission" date="2016-01" db="EMBL/GenBank/DDBJ databases">
        <title>Whole genome sequence and analysis of Micromonospora rosaria DSM 803, which can produce antibacterial substance rosamicin.</title>
        <authorList>
            <person name="Yang H."/>
            <person name="He X."/>
            <person name="Zhu D."/>
        </authorList>
    </citation>
    <scope>NUCLEOTIDE SEQUENCE [LARGE SCALE GENOMIC DNA]</scope>
    <source>
        <strain evidence="5 6">DSM 803</strain>
    </source>
</reference>
<dbReference type="PANTHER" id="PTHR42788:SF13">
    <property type="entry name" value="ALIPHATIC SULFONATES IMPORT ATP-BINDING PROTEIN SSUB"/>
    <property type="match status" value="1"/>
</dbReference>
<dbReference type="SUPFAM" id="SSF52540">
    <property type="entry name" value="P-loop containing nucleoside triphosphate hydrolases"/>
    <property type="match status" value="1"/>
</dbReference>
<dbReference type="GO" id="GO:0005524">
    <property type="term" value="F:ATP binding"/>
    <property type="evidence" value="ECO:0007669"/>
    <property type="project" value="UniProtKB-KW"/>
</dbReference>
<organism evidence="5 6">
    <name type="scientific">Micromonospora rosaria</name>
    <dbReference type="NCBI Taxonomy" id="47874"/>
    <lineage>
        <taxon>Bacteria</taxon>
        <taxon>Bacillati</taxon>
        <taxon>Actinomycetota</taxon>
        <taxon>Actinomycetes</taxon>
        <taxon>Micromonosporales</taxon>
        <taxon>Micromonosporaceae</taxon>
        <taxon>Micromonospora</taxon>
    </lineage>
</organism>
<dbReference type="InterPro" id="IPR003439">
    <property type="entry name" value="ABC_transporter-like_ATP-bd"/>
</dbReference>
<dbReference type="SMART" id="SM00382">
    <property type="entry name" value="AAA"/>
    <property type="match status" value="1"/>
</dbReference>